<reference evidence="9" key="2">
    <citation type="submission" date="2020-09" db="EMBL/GenBank/DDBJ databases">
        <authorList>
            <person name="Sun Q."/>
            <person name="Kim S."/>
        </authorList>
    </citation>
    <scope>NUCLEOTIDE SEQUENCE</scope>
    <source>
        <strain evidence="9">KCTC 12711</strain>
    </source>
</reference>
<protein>
    <recommendedName>
        <fullName evidence="5">Probable ATP-binding protein YheS</fullName>
    </recommendedName>
</protein>
<name>A0A918RID2_9GAMM</name>
<proteinExistence type="inferred from homology"/>
<dbReference type="InterPro" id="IPR003593">
    <property type="entry name" value="AAA+_ATPase"/>
</dbReference>
<dbReference type="FunFam" id="3.40.50.300:FF:000011">
    <property type="entry name" value="Putative ABC transporter ATP-binding component"/>
    <property type="match status" value="1"/>
</dbReference>
<dbReference type="PROSITE" id="PS00211">
    <property type="entry name" value="ABC_TRANSPORTER_1"/>
    <property type="match status" value="1"/>
</dbReference>
<evidence type="ECO:0000256" key="2">
    <source>
        <dbReference type="ARBA" id="ARBA00022741"/>
    </source>
</evidence>
<feature type="region of interest" description="Disordered" evidence="7">
    <location>
        <begin position="523"/>
        <end position="559"/>
    </location>
</feature>
<dbReference type="Proteomes" id="UP000614811">
    <property type="component" value="Unassembled WGS sequence"/>
</dbReference>
<dbReference type="FunFam" id="3.40.50.300:FF:002053">
    <property type="entry name" value="ABC transporter ATP-binding protein"/>
    <property type="match status" value="1"/>
</dbReference>
<dbReference type="RefSeq" id="WP_189398370.1">
    <property type="nucleotide sequence ID" value="NZ_BMXA01000001.1"/>
</dbReference>
<evidence type="ECO:0000256" key="1">
    <source>
        <dbReference type="ARBA" id="ARBA00022737"/>
    </source>
</evidence>
<reference evidence="9" key="1">
    <citation type="journal article" date="2014" name="Int. J. Syst. Evol. Microbiol.">
        <title>Complete genome sequence of Corynebacterium casei LMG S-19264T (=DSM 44701T), isolated from a smear-ripened cheese.</title>
        <authorList>
            <consortium name="US DOE Joint Genome Institute (JGI-PGF)"/>
            <person name="Walter F."/>
            <person name="Albersmeier A."/>
            <person name="Kalinowski J."/>
            <person name="Ruckert C."/>
        </authorList>
    </citation>
    <scope>NUCLEOTIDE SEQUENCE</scope>
    <source>
        <strain evidence="9">KCTC 12711</strain>
    </source>
</reference>
<dbReference type="AlphaFoldDB" id="A0A918RID2"/>
<dbReference type="Pfam" id="PF16326">
    <property type="entry name" value="ABC_tran_CTD"/>
    <property type="match status" value="1"/>
</dbReference>
<feature type="domain" description="ABC transporter" evidence="8">
    <location>
        <begin position="2"/>
        <end position="242"/>
    </location>
</feature>
<accession>A0A918RID2</accession>
<keyword evidence="10" id="KW-1185">Reference proteome</keyword>
<feature type="compositionally biased region" description="Basic and acidic residues" evidence="7">
    <location>
        <begin position="523"/>
        <end position="539"/>
    </location>
</feature>
<dbReference type="InterPro" id="IPR003439">
    <property type="entry name" value="ABC_transporter-like_ATP-bd"/>
</dbReference>
<keyword evidence="3 9" id="KW-0067">ATP-binding</keyword>
<evidence type="ECO:0000259" key="8">
    <source>
        <dbReference type="PROSITE" id="PS50893"/>
    </source>
</evidence>
<dbReference type="InterPro" id="IPR032524">
    <property type="entry name" value="ABC_tran_C"/>
</dbReference>
<dbReference type="SUPFAM" id="SSF52540">
    <property type="entry name" value="P-loop containing nucleoside triphosphate hydrolases"/>
    <property type="match status" value="2"/>
</dbReference>
<dbReference type="Gene3D" id="3.40.50.300">
    <property type="entry name" value="P-loop containing nucleotide triphosphate hydrolases"/>
    <property type="match status" value="2"/>
</dbReference>
<dbReference type="Pfam" id="PF00005">
    <property type="entry name" value="ABC_tran"/>
    <property type="match status" value="2"/>
</dbReference>
<sequence>MIQFENLSIRRGESLLFDNMSCQIHPGQKVGLTGANGCGKSSLFAVLRNELVIDKGDVKIPRDWVMAHVAQEAPANERPAIEHVLDGDQEWRELDAKVQDPDHPRFLNFQARYEEIDGYSARARAAQLLDGLGFKPEDIDKPAKTFSGGWRVRLNVAKALMCRSDLLLLDEPTNHLDLDAVLWLERWLKQYRGTLILIAHDRDFLDELTTHTLHIENQRASLFKGNYSAFERIRTEQLANQQSQYEKQQREVLHMQDFVRRFRAKASKATQAQSRLKALEKMQQIAPAHVDSPFGFSIPDPEKNPSPLLSLHKASVGYADTPIVNGIEFAMAPGDRVGLIGPNGAGKSTLIKLLAGELKLLSGNYHASKEINIGYFAQHQIEQLQMAHSPMEHLALLDKECNNGQATDNQLRRYLGSFGFTGSKATSKVAPFSGGEKSRLALALICYQRPNLLLLDEPTNHLDLEMRQALAVALQDFSGAVVLVSHDRHLLKVNSDKLILVANGRATEFQGSVDDYPKWLAEHNRGDRGQSAQGDEKPRPTNTAAAKKEQKRLDAERRKELQPLSNKIKRAERVIEKLTEQKEAIEAQLADTELYNDDNKDKLKALLTDQAYVQKELDQAETDWMTFSEKHELLSLQLRESA</sequence>
<feature type="coiled-coil region" evidence="6">
    <location>
        <begin position="561"/>
        <end position="595"/>
    </location>
</feature>
<dbReference type="SMART" id="SM00382">
    <property type="entry name" value="AAA"/>
    <property type="match status" value="2"/>
</dbReference>
<keyword evidence="1" id="KW-0677">Repeat</keyword>
<dbReference type="GO" id="GO:0016887">
    <property type="term" value="F:ATP hydrolysis activity"/>
    <property type="evidence" value="ECO:0007669"/>
    <property type="project" value="InterPro"/>
</dbReference>
<dbReference type="EMBL" id="BMXA01000001">
    <property type="protein sequence ID" value="GGZ98986.1"/>
    <property type="molecule type" value="Genomic_DNA"/>
</dbReference>
<comment type="caution">
    <text evidence="9">The sequence shown here is derived from an EMBL/GenBank/DDBJ whole genome shotgun (WGS) entry which is preliminary data.</text>
</comment>
<dbReference type="InterPro" id="IPR032781">
    <property type="entry name" value="ABC_tran_Xtn"/>
</dbReference>
<keyword evidence="6" id="KW-0175">Coiled coil</keyword>
<evidence type="ECO:0000256" key="6">
    <source>
        <dbReference type="SAM" id="Coils"/>
    </source>
</evidence>
<comment type="similarity">
    <text evidence="4">Belongs to the ABC transporter superfamily. ABCF family. YheS subfamily.</text>
</comment>
<feature type="domain" description="ABC transporter" evidence="8">
    <location>
        <begin position="306"/>
        <end position="528"/>
    </location>
</feature>
<gene>
    <name evidence="9" type="ORF">GCM10008090_04420</name>
</gene>
<evidence type="ECO:0000256" key="7">
    <source>
        <dbReference type="SAM" id="MobiDB-lite"/>
    </source>
</evidence>
<evidence type="ECO:0000313" key="10">
    <source>
        <dbReference type="Proteomes" id="UP000614811"/>
    </source>
</evidence>
<organism evidence="9 10">
    <name type="scientific">Arenicella chitinivorans</name>
    <dbReference type="NCBI Taxonomy" id="1329800"/>
    <lineage>
        <taxon>Bacteria</taxon>
        <taxon>Pseudomonadati</taxon>
        <taxon>Pseudomonadota</taxon>
        <taxon>Gammaproteobacteria</taxon>
        <taxon>Arenicellales</taxon>
        <taxon>Arenicellaceae</taxon>
        <taxon>Arenicella</taxon>
    </lineage>
</organism>
<evidence type="ECO:0000313" key="9">
    <source>
        <dbReference type="EMBL" id="GGZ98986.1"/>
    </source>
</evidence>
<keyword evidence="2" id="KW-0547">Nucleotide-binding</keyword>
<dbReference type="GO" id="GO:0005524">
    <property type="term" value="F:ATP binding"/>
    <property type="evidence" value="ECO:0007669"/>
    <property type="project" value="UniProtKB-KW"/>
</dbReference>
<evidence type="ECO:0000256" key="5">
    <source>
        <dbReference type="ARBA" id="ARBA00069073"/>
    </source>
</evidence>
<dbReference type="InterPro" id="IPR017871">
    <property type="entry name" value="ABC_transporter-like_CS"/>
</dbReference>
<dbReference type="PANTHER" id="PTHR19211:SF14">
    <property type="entry name" value="ATP-BINDING CASSETTE SUB-FAMILY F MEMBER 1"/>
    <property type="match status" value="1"/>
</dbReference>
<dbReference type="InterPro" id="IPR027417">
    <property type="entry name" value="P-loop_NTPase"/>
</dbReference>
<dbReference type="CDD" id="cd03221">
    <property type="entry name" value="ABCF_EF-3"/>
    <property type="match status" value="2"/>
</dbReference>
<dbReference type="GO" id="GO:0003677">
    <property type="term" value="F:DNA binding"/>
    <property type="evidence" value="ECO:0007669"/>
    <property type="project" value="InterPro"/>
</dbReference>
<evidence type="ECO:0000256" key="3">
    <source>
        <dbReference type="ARBA" id="ARBA00022840"/>
    </source>
</evidence>
<dbReference type="PANTHER" id="PTHR19211">
    <property type="entry name" value="ATP-BINDING TRANSPORT PROTEIN-RELATED"/>
    <property type="match status" value="1"/>
</dbReference>
<dbReference type="InterPro" id="IPR050611">
    <property type="entry name" value="ABCF"/>
</dbReference>
<evidence type="ECO:0000256" key="4">
    <source>
        <dbReference type="ARBA" id="ARBA00061571"/>
    </source>
</evidence>
<dbReference type="Pfam" id="PF12848">
    <property type="entry name" value="ABC_tran_Xtn"/>
    <property type="match status" value="1"/>
</dbReference>
<dbReference type="PROSITE" id="PS50893">
    <property type="entry name" value="ABC_TRANSPORTER_2"/>
    <property type="match status" value="2"/>
</dbReference>
<feature type="compositionally biased region" description="Basic and acidic residues" evidence="7">
    <location>
        <begin position="546"/>
        <end position="559"/>
    </location>
</feature>